<keyword evidence="2" id="KW-1185">Reference proteome</keyword>
<proteinExistence type="predicted"/>
<accession>A0ACB8BG82</accession>
<gene>
    <name evidence="1" type="ORF">BV22DRAFT_501267</name>
</gene>
<protein>
    <submittedName>
        <fullName evidence="1">Uncharacterized protein</fullName>
    </submittedName>
</protein>
<dbReference type="Proteomes" id="UP000790709">
    <property type="component" value="Unassembled WGS sequence"/>
</dbReference>
<sequence length="97" mass="10614">MLEAHPFSPVSMSLFRPSLFHPRQPPFSVSFVDLTPHHVGDSTPLPHVGPPIPSQSRVPPFGCLGPHGPRSSYHPPANVKIQRAENDVLKRSIGPLE</sequence>
<evidence type="ECO:0000313" key="1">
    <source>
        <dbReference type="EMBL" id="KAH7924507.1"/>
    </source>
</evidence>
<name>A0ACB8BG82_9AGAM</name>
<reference evidence="1" key="1">
    <citation type="journal article" date="2021" name="New Phytol.">
        <title>Evolutionary innovations through gain and loss of genes in the ectomycorrhizal Boletales.</title>
        <authorList>
            <person name="Wu G."/>
            <person name="Miyauchi S."/>
            <person name="Morin E."/>
            <person name="Kuo A."/>
            <person name="Drula E."/>
            <person name="Varga T."/>
            <person name="Kohler A."/>
            <person name="Feng B."/>
            <person name="Cao Y."/>
            <person name="Lipzen A."/>
            <person name="Daum C."/>
            <person name="Hundley H."/>
            <person name="Pangilinan J."/>
            <person name="Johnson J."/>
            <person name="Barry K."/>
            <person name="LaButti K."/>
            <person name="Ng V."/>
            <person name="Ahrendt S."/>
            <person name="Min B."/>
            <person name="Choi I.G."/>
            <person name="Park H."/>
            <person name="Plett J.M."/>
            <person name="Magnuson J."/>
            <person name="Spatafora J.W."/>
            <person name="Nagy L.G."/>
            <person name="Henrissat B."/>
            <person name="Grigoriev I.V."/>
            <person name="Yang Z.L."/>
            <person name="Xu J."/>
            <person name="Martin F.M."/>
        </authorList>
    </citation>
    <scope>NUCLEOTIDE SEQUENCE</scope>
    <source>
        <strain evidence="1">KUC20120723A-06</strain>
    </source>
</reference>
<evidence type="ECO:0000313" key="2">
    <source>
        <dbReference type="Proteomes" id="UP000790709"/>
    </source>
</evidence>
<dbReference type="EMBL" id="MU266422">
    <property type="protein sequence ID" value="KAH7924507.1"/>
    <property type="molecule type" value="Genomic_DNA"/>
</dbReference>
<comment type="caution">
    <text evidence="1">The sequence shown here is derived from an EMBL/GenBank/DDBJ whole genome shotgun (WGS) entry which is preliminary data.</text>
</comment>
<organism evidence="1 2">
    <name type="scientific">Leucogyrophana mollusca</name>
    <dbReference type="NCBI Taxonomy" id="85980"/>
    <lineage>
        <taxon>Eukaryota</taxon>
        <taxon>Fungi</taxon>
        <taxon>Dikarya</taxon>
        <taxon>Basidiomycota</taxon>
        <taxon>Agaricomycotina</taxon>
        <taxon>Agaricomycetes</taxon>
        <taxon>Agaricomycetidae</taxon>
        <taxon>Boletales</taxon>
        <taxon>Boletales incertae sedis</taxon>
        <taxon>Leucogyrophana</taxon>
    </lineage>
</organism>